<feature type="binding site" evidence="8">
    <location>
        <position position="116"/>
    </location>
    <ligand>
        <name>Ni(2+)</name>
        <dbReference type="ChEBI" id="CHEBI:49786"/>
    </ligand>
</feature>
<dbReference type="Gene3D" id="3.30.70.1150">
    <property type="entry name" value="ACT-like. Chain A, domain 2"/>
    <property type="match status" value="1"/>
</dbReference>
<dbReference type="EMBL" id="QMQV01000006">
    <property type="protein sequence ID" value="RLE50421.1"/>
    <property type="molecule type" value="Genomic_DNA"/>
</dbReference>
<reference evidence="11 12" key="1">
    <citation type="submission" date="2018-06" db="EMBL/GenBank/DDBJ databases">
        <title>Extensive metabolic versatility and redundancy in microbially diverse, dynamic hydrothermal sediments.</title>
        <authorList>
            <person name="Dombrowski N."/>
            <person name="Teske A."/>
            <person name="Baker B.J."/>
        </authorList>
    </citation>
    <scope>NUCLEOTIDE SEQUENCE [LARGE SCALE GENOMIC DNA]</scope>
    <source>
        <strain evidence="11">B66_G16</strain>
    </source>
</reference>
<keyword evidence="3 8" id="KW-0533">Nickel</keyword>
<evidence type="ECO:0000256" key="5">
    <source>
        <dbReference type="ARBA" id="ARBA00023015"/>
    </source>
</evidence>
<evidence type="ECO:0000256" key="7">
    <source>
        <dbReference type="ARBA" id="ARBA00023163"/>
    </source>
</evidence>
<comment type="similarity">
    <text evidence="2 8">Belongs to the transcriptional regulatory CopG/NikR family.</text>
</comment>
<dbReference type="HAMAP" id="MF_00476">
    <property type="entry name" value="NikR"/>
    <property type="match status" value="1"/>
</dbReference>
<dbReference type="InterPro" id="IPR010985">
    <property type="entry name" value="Ribbon_hlx_hlx"/>
</dbReference>
<organism evidence="11 12">
    <name type="scientific">Thermoproteota archaeon</name>
    <dbReference type="NCBI Taxonomy" id="2056631"/>
    <lineage>
        <taxon>Archaea</taxon>
        <taxon>Thermoproteota</taxon>
    </lineage>
</organism>
<evidence type="ECO:0000256" key="6">
    <source>
        <dbReference type="ARBA" id="ARBA00023125"/>
    </source>
</evidence>
<dbReference type="GO" id="GO:0010045">
    <property type="term" value="P:response to nickel cation"/>
    <property type="evidence" value="ECO:0007669"/>
    <property type="project" value="InterPro"/>
</dbReference>
<dbReference type="GO" id="GO:0003700">
    <property type="term" value="F:DNA-binding transcription factor activity"/>
    <property type="evidence" value="ECO:0007669"/>
    <property type="project" value="UniProtKB-UniRule"/>
</dbReference>
<dbReference type="InterPro" id="IPR014864">
    <property type="entry name" value="TF_NikR_Ni-bd_C"/>
</dbReference>
<proteinExistence type="inferred from homology"/>
<dbReference type="Proteomes" id="UP000278475">
    <property type="component" value="Unassembled WGS sequence"/>
</dbReference>
<dbReference type="SUPFAM" id="SSF55021">
    <property type="entry name" value="ACT-like"/>
    <property type="match status" value="1"/>
</dbReference>
<dbReference type="InterPro" id="IPR013321">
    <property type="entry name" value="Arc_rbn_hlx_hlx"/>
</dbReference>
<evidence type="ECO:0000259" key="9">
    <source>
        <dbReference type="Pfam" id="PF01402"/>
    </source>
</evidence>
<dbReference type="Pfam" id="PF08753">
    <property type="entry name" value="NikR_C"/>
    <property type="match status" value="1"/>
</dbReference>
<evidence type="ECO:0000256" key="1">
    <source>
        <dbReference type="ARBA" id="ARBA00002339"/>
    </source>
</evidence>
<evidence type="ECO:0000259" key="10">
    <source>
        <dbReference type="Pfam" id="PF08753"/>
    </source>
</evidence>
<accession>A0A497EU06</accession>
<evidence type="ECO:0000256" key="3">
    <source>
        <dbReference type="ARBA" id="ARBA00022596"/>
    </source>
</evidence>
<dbReference type="SUPFAM" id="SSF47598">
    <property type="entry name" value="Ribbon-helix-helix"/>
    <property type="match status" value="1"/>
</dbReference>
<dbReference type="InterPro" id="IPR002145">
    <property type="entry name" value="CopG"/>
</dbReference>
<dbReference type="GO" id="GO:0016151">
    <property type="term" value="F:nickel cation binding"/>
    <property type="evidence" value="ECO:0007669"/>
    <property type="project" value="UniProtKB-UniRule"/>
</dbReference>
<comment type="cofactor">
    <cofactor evidence="8">
        <name>Ni(2+)</name>
        <dbReference type="ChEBI" id="CHEBI:49786"/>
    </cofactor>
    <text evidence="8">Binds 1 nickel ion per subunit.</text>
</comment>
<feature type="binding site" evidence="8">
    <location>
        <position position="110"/>
    </location>
    <ligand>
        <name>Ni(2+)</name>
        <dbReference type="ChEBI" id="CHEBI:49786"/>
    </ligand>
</feature>
<evidence type="ECO:0000256" key="8">
    <source>
        <dbReference type="HAMAP-Rule" id="MF_00476"/>
    </source>
</evidence>
<gene>
    <name evidence="11" type="ORF">DRJ31_01415</name>
</gene>
<dbReference type="AlphaFoldDB" id="A0A497EU06"/>
<comment type="caution">
    <text evidence="11">The sequence shown here is derived from an EMBL/GenBank/DDBJ whole genome shotgun (WGS) entry which is preliminary data.</text>
</comment>
<dbReference type="NCBIfam" id="NF002169">
    <property type="entry name" value="PRK01002.1"/>
    <property type="match status" value="1"/>
</dbReference>
<dbReference type="Pfam" id="PF01402">
    <property type="entry name" value="RHH_1"/>
    <property type="match status" value="1"/>
</dbReference>
<keyword evidence="6 8" id="KW-0238">DNA-binding</keyword>
<comment type="function">
    <text evidence="1 8">Transcriptional regulator.</text>
</comment>
<evidence type="ECO:0000313" key="11">
    <source>
        <dbReference type="EMBL" id="RLE50421.1"/>
    </source>
</evidence>
<feature type="binding site" evidence="8">
    <location>
        <position position="108"/>
    </location>
    <ligand>
        <name>Ni(2+)</name>
        <dbReference type="ChEBI" id="CHEBI:49786"/>
    </ligand>
</feature>
<dbReference type="InterPro" id="IPR022988">
    <property type="entry name" value="Ni_resp_reg_NikR"/>
</dbReference>
<dbReference type="Gene3D" id="1.10.1220.10">
    <property type="entry name" value="Met repressor-like"/>
    <property type="match status" value="1"/>
</dbReference>
<dbReference type="CDD" id="cd22231">
    <property type="entry name" value="RHH_NikR_HicB-like"/>
    <property type="match status" value="1"/>
</dbReference>
<feature type="domain" description="Ribbon-helix-helix protein CopG" evidence="9">
    <location>
        <begin position="24"/>
        <end position="58"/>
    </location>
</feature>
<dbReference type="NCBIfam" id="NF002815">
    <property type="entry name" value="PRK02967.1"/>
    <property type="match status" value="1"/>
</dbReference>
<keyword evidence="4 8" id="KW-0479">Metal-binding</keyword>
<feature type="binding site" evidence="8">
    <location>
        <position position="97"/>
    </location>
    <ligand>
        <name>Ni(2+)</name>
        <dbReference type="ChEBI" id="CHEBI:49786"/>
    </ligand>
</feature>
<dbReference type="GO" id="GO:0003677">
    <property type="term" value="F:DNA binding"/>
    <property type="evidence" value="ECO:0007669"/>
    <property type="project" value="UniProtKB-KW"/>
</dbReference>
<dbReference type="PANTHER" id="PTHR34719:SF3">
    <property type="entry name" value="NICKEL-RESPONSIVE REGULATOR-RELATED"/>
    <property type="match status" value="1"/>
</dbReference>
<dbReference type="InterPro" id="IPR027271">
    <property type="entry name" value="Acetolactate_synth/TF_NikR_C"/>
</dbReference>
<keyword evidence="7 8" id="KW-0804">Transcription</keyword>
<evidence type="ECO:0000256" key="4">
    <source>
        <dbReference type="ARBA" id="ARBA00022723"/>
    </source>
</evidence>
<evidence type="ECO:0000313" key="12">
    <source>
        <dbReference type="Proteomes" id="UP000278475"/>
    </source>
</evidence>
<protein>
    <recommendedName>
        <fullName evidence="8">Putative nickel-responsive regulator</fullName>
    </recommendedName>
</protein>
<dbReference type="NCBIfam" id="NF003381">
    <property type="entry name" value="PRK04460.1"/>
    <property type="match status" value="1"/>
</dbReference>
<dbReference type="PANTHER" id="PTHR34719">
    <property type="entry name" value="NICKEL-RESPONSIVE REGULATOR"/>
    <property type="match status" value="1"/>
</dbReference>
<name>A0A497EU06_9CREN</name>
<dbReference type="InterPro" id="IPR050192">
    <property type="entry name" value="CopG/NikR_regulator"/>
</dbReference>
<evidence type="ECO:0000256" key="2">
    <source>
        <dbReference type="ARBA" id="ARBA00008478"/>
    </source>
</evidence>
<sequence>MLRNAGNLIKFIKLMEEFYYMAIISISLTPELLEKLDTLMKERGYSSRSEVIRDAVREMLMEHELSALKAKSVIATITAIAEHEKQGAIERLIQLRHRYERIISADMHIHINGAYCLEVLVAKGDVNEVLDFIGRIRSIRGIKHVKYTIVSVA</sequence>
<feature type="domain" description="Transcription factor NikR nickel binding C-terminal" evidence="10">
    <location>
        <begin position="74"/>
        <end position="150"/>
    </location>
</feature>
<keyword evidence="5 8" id="KW-0805">Transcription regulation</keyword>
<dbReference type="InterPro" id="IPR045865">
    <property type="entry name" value="ACT-like_dom_sf"/>
</dbReference>